<gene>
    <name evidence="1" type="ORF">C8E03_103223</name>
</gene>
<organism evidence="1 2">
    <name type="scientific">Lachnotalea glycerini</name>
    <dbReference type="NCBI Taxonomy" id="1763509"/>
    <lineage>
        <taxon>Bacteria</taxon>
        <taxon>Bacillati</taxon>
        <taxon>Bacillota</taxon>
        <taxon>Clostridia</taxon>
        <taxon>Lachnospirales</taxon>
        <taxon>Lachnospiraceae</taxon>
        <taxon>Lachnotalea</taxon>
    </lineage>
</organism>
<dbReference type="EMBL" id="QICS01000003">
    <property type="protein sequence ID" value="PXV91665.1"/>
    <property type="molecule type" value="Genomic_DNA"/>
</dbReference>
<reference evidence="1 2" key="1">
    <citation type="submission" date="2018-05" db="EMBL/GenBank/DDBJ databases">
        <title>Genomic Encyclopedia of Type Strains, Phase IV (KMG-IV): sequencing the most valuable type-strain genomes for metagenomic binning, comparative biology and taxonomic classification.</title>
        <authorList>
            <person name="Goeker M."/>
        </authorList>
    </citation>
    <scope>NUCLEOTIDE SEQUENCE [LARGE SCALE GENOMIC DNA]</scope>
    <source>
        <strain evidence="1 2">DSM 28816</strain>
    </source>
</reference>
<sequence length="210" mass="23928">MNLLGEDYIARHMIDQENKHKVMGRSMKKYKTVNQVQKALDIKDWRNLSKDKVVKFAAMMPDIDNEVRIKIIENFPNFSEFVVQVLGEMKETVVSTMDHNSTDYQAALNIISESQKIIGSQLDRDDISEELRIKLLDYLIELTKMIPSLDKENKKFLLNINKDMVHGALAMIGLGIVVLGGKIIINGLGSEEDEEELTDDIIDVDCDDKV</sequence>
<protein>
    <submittedName>
        <fullName evidence="1">Uncharacterized protein</fullName>
    </submittedName>
</protein>
<evidence type="ECO:0000313" key="1">
    <source>
        <dbReference type="EMBL" id="PXV91665.1"/>
    </source>
</evidence>
<dbReference type="Proteomes" id="UP000247523">
    <property type="component" value="Unassembled WGS sequence"/>
</dbReference>
<evidence type="ECO:0000313" key="2">
    <source>
        <dbReference type="Proteomes" id="UP000247523"/>
    </source>
</evidence>
<accession>A0A318ENK1</accession>
<comment type="caution">
    <text evidence="1">The sequence shown here is derived from an EMBL/GenBank/DDBJ whole genome shotgun (WGS) entry which is preliminary data.</text>
</comment>
<name>A0A318ENK1_9FIRM</name>
<proteinExistence type="predicted"/>
<dbReference type="AlphaFoldDB" id="A0A318ENK1"/>